<dbReference type="SUPFAM" id="SSF55785">
    <property type="entry name" value="PYP-like sensor domain (PAS domain)"/>
    <property type="match status" value="1"/>
</dbReference>
<feature type="domain" description="PAS" evidence="2">
    <location>
        <begin position="359"/>
        <end position="422"/>
    </location>
</feature>
<feature type="region of interest" description="Disordered" evidence="1">
    <location>
        <begin position="912"/>
        <end position="938"/>
    </location>
</feature>
<dbReference type="CDD" id="cd01948">
    <property type="entry name" value="EAL"/>
    <property type="match status" value="1"/>
</dbReference>
<dbReference type="OrthoDB" id="9759607at2"/>
<dbReference type="Proteomes" id="UP000316092">
    <property type="component" value="Unassembled WGS sequence"/>
</dbReference>
<dbReference type="Gene3D" id="3.30.70.270">
    <property type="match status" value="1"/>
</dbReference>
<gene>
    <name evidence="5" type="ORF">FNU79_11900</name>
</gene>
<dbReference type="Pfam" id="PF08447">
    <property type="entry name" value="PAS_3"/>
    <property type="match status" value="1"/>
</dbReference>
<accession>A0A553UU74</accession>
<dbReference type="Pfam" id="PF00990">
    <property type="entry name" value="GGDEF"/>
    <property type="match status" value="1"/>
</dbReference>
<dbReference type="Gene3D" id="3.30.450.40">
    <property type="match status" value="2"/>
</dbReference>
<dbReference type="CDD" id="cd01949">
    <property type="entry name" value="GGDEF"/>
    <property type="match status" value="1"/>
</dbReference>
<feature type="compositionally biased region" description="Polar residues" evidence="1">
    <location>
        <begin position="923"/>
        <end position="932"/>
    </location>
</feature>
<feature type="domain" description="GGDEF" evidence="4">
    <location>
        <begin position="513"/>
        <end position="648"/>
    </location>
</feature>
<dbReference type="NCBIfam" id="TIGR00229">
    <property type="entry name" value="sensory_box"/>
    <property type="match status" value="1"/>
</dbReference>
<dbReference type="PANTHER" id="PTHR44757">
    <property type="entry name" value="DIGUANYLATE CYCLASE DGCP"/>
    <property type="match status" value="1"/>
</dbReference>
<dbReference type="InterPro" id="IPR035965">
    <property type="entry name" value="PAS-like_dom_sf"/>
</dbReference>
<feature type="domain" description="EAL" evidence="3">
    <location>
        <begin position="657"/>
        <end position="910"/>
    </location>
</feature>
<organism evidence="5 6">
    <name type="scientific">Deinococcus detaillensis</name>
    <dbReference type="NCBI Taxonomy" id="2592048"/>
    <lineage>
        <taxon>Bacteria</taxon>
        <taxon>Thermotogati</taxon>
        <taxon>Deinococcota</taxon>
        <taxon>Deinococci</taxon>
        <taxon>Deinococcales</taxon>
        <taxon>Deinococcaceae</taxon>
        <taxon>Deinococcus</taxon>
    </lineage>
</organism>
<dbReference type="InterPro" id="IPR013655">
    <property type="entry name" value="PAS_fold_3"/>
</dbReference>
<dbReference type="Gene3D" id="3.30.450.20">
    <property type="entry name" value="PAS domain"/>
    <property type="match status" value="1"/>
</dbReference>
<dbReference type="PANTHER" id="PTHR44757:SF2">
    <property type="entry name" value="BIOFILM ARCHITECTURE MAINTENANCE PROTEIN MBAA"/>
    <property type="match status" value="1"/>
</dbReference>
<evidence type="ECO:0000259" key="3">
    <source>
        <dbReference type="PROSITE" id="PS50883"/>
    </source>
</evidence>
<dbReference type="AlphaFoldDB" id="A0A553UU74"/>
<evidence type="ECO:0000256" key="1">
    <source>
        <dbReference type="SAM" id="MobiDB-lite"/>
    </source>
</evidence>
<dbReference type="Pfam" id="PF13185">
    <property type="entry name" value="GAF_2"/>
    <property type="match status" value="2"/>
</dbReference>
<evidence type="ECO:0000313" key="6">
    <source>
        <dbReference type="Proteomes" id="UP000316092"/>
    </source>
</evidence>
<dbReference type="InterPro" id="IPR052155">
    <property type="entry name" value="Biofilm_reg_signaling"/>
</dbReference>
<protein>
    <submittedName>
        <fullName evidence="5">EAL domain-containing protein</fullName>
    </submittedName>
</protein>
<dbReference type="CDD" id="cd00130">
    <property type="entry name" value="PAS"/>
    <property type="match status" value="1"/>
</dbReference>
<sequence length="938" mass="103697">MKPSQPTPQQAAAQRFGSELEQHKRALQLLDRVRETLTGAPDLPSLFQEVTAAIQQVVGYPLVSIALVEDEQIKPQVSLGYDTEGVTYSTDFGIIGRVARSAQAALVQDVSQDADYQVYHPRVVSQLCLPLFDGQQVAGLLNIETTDFVLGEEDLRLMQILSQHLSSALRRVRLDMKIRKARQHDQHLYAQIARQASELALLHQVRNALSREVSVDSLIRAVNTAIIAAFGYTQVSIYLLDPAALPEPCLVLQHQIGYHTVLHRIPVSTGVVGRVIRTGKGELIEDVRLEAAFVGAIGNTTSEVTVPLRAHGKVVGTLNVESVDGVILHQRDLELMNEVAAQVGQALERAQLLSAVSLSEARYRLLAESMTDLVCLHAREGQLTYVSPSVTALLGYLPEDMLGQFPDEFVHPDDHEKIKNAILQTPSPQFDLLRLRLRHQQGHWIWFETSSAPTQSGDGQWQSTSRDISERHHIEQQLAYEARHDSLTGLANRSLFEGRLQACLEEAHQTGNTNYAVLFLDVDRFKVINDSLGHRIGDDLLRALAERLAANIPPNELLARLGGDEFAILLCHHAADAERLAGRLAKALRQPLKVGSHELRLSISIGIAPGRAEYTETSDVLRDADLSMYESKHRQRTRASSAYRVFDRSLHERALRRLHIEAELGAAIGARQLHLFYQPVVQLSSNRILSFEALARWRHPELGNVQPSEFLSVAEETGLIWPLGQWVLEEACQQLSTWQRQQPERPLCLNVNLSPHQFQQSDIIRQVQRAIRKSGCAAHGLNLEITEGAMLHASAAQTITALRELGLGVQVDDFGTGYSSLASLHRFNLTALKIDRSFVENLGSDPASQGIVQAILKLAEALKLDVIAEGIETPEQRRSLLDLNCQVGQGYLFSPAVSAVEATKLWQRCNSGDAANEGGAAPTQRNSPTLSTARPKPS</sequence>
<dbReference type="PROSITE" id="PS50883">
    <property type="entry name" value="EAL"/>
    <property type="match status" value="1"/>
</dbReference>
<dbReference type="InterPro" id="IPR001633">
    <property type="entry name" value="EAL_dom"/>
</dbReference>
<dbReference type="InterPro" id="IPR003018">
    <property type="entry name" value="GAF"/>
</dbReference>
<dbReference type="PROSITE" id="PS50887">
    <property type="entry name" value="GGDEF"/>
    <property type="match status" value="1"/>
</dbReference>
<dbReference type="SUPFAM" id="SSF55073">
    <property type="entry name" value="Nucleotide cyclase"/>
    <property type="match status" value="1"/>
</dbReference>
<dbReference type="SUPFAM" id="SSF55781">
    <property type="entry name" value="GAF domain-like"/>
    <property type="match status" value="2"/>
</dbReference>
<comment type="caution">
    <text evidence="5">The sequence shown here is derived from an EMBL/GenBank/DDBJ whole genome shotgun (WGS) entry which is preliminary data.</text>
</comment>
<keyword evidence="6" id="KW-1185">Reference proteome</keyword>
<dbReference type="SMART" id="SM00065">
    <property type="entry name" value="GAF"/>
    <property type="match status" value="2"/>
</dbReference>
<dbReference type="InterPro" id="IPR029787">
    <property type="entry name" value="Nucleotide_cyclase"/>
</dbReference>
<dbReference type="InterPro" id="IPR043128">
    <property type="entry name" value="Rev_trsase/Diguanyl_cyclase"/>
</dbReference>
<evidence type="ECO:0000313" key="5">
    <source>
        <dbReference type="EMBL" id="TSA83705.1"/>
    </source>
</evidence>
<proteinExistence type="predicted"/>
<name>A0A553UU74_9DEIO</name>
<dbReference type="InterPro" id="IPR000160">
    <property type="entry name" value="GGDEF_dom"/>
</dbReference>
<dbReference type="EMBL" id="VKDB01000013">
    <property type="protein sequence ID" value="TSA83705.1"/>
    <property type="molecule type" value="Genomic_DNA"/>
</dbReference>
<dbReference type="InterPro" id="IPR029016">
    <property type="entry name" value="GAF-like_dom_sf"/>
</dbReference>
<dbReference type="PROSITE" id="PS50112">
    <property type="entry name" value="PAS"/>
    <property type="match status" value="1"/>
</dbReference>
<evidence type="ECO:0000259" key="4">
    <source>
        <dbReference type="PROSITE" id="PS50887"/>
    </source>
</evidence>
<dbReference type="SMART" id="SM00091">
    <property type="entry name" value="PAS"/>
    <property type="match status" value="1"/>
</dbReference>
<dbReference type="SUPFAM" id="SSF141868">
    <property type="entry name" value="EAL domain-like"/>
    <property type="match status" value="1"/>
</dbReference>
<dbReference type="Pfam" id="PF00563">
    <property type="entry name" value="EAL"/>
    <property type="match status" value="1"/>
</dbReference>
<dbReference type="Gene3D" id="3.20.20.450">
    <property type="entry name" value="EAL domain"/>
    <property type="match status" value="1"/>
</dbReference>
<dbReference type="SMART" id="SM00052">
    <property type="entry name" value="EAL"/>
    <property type="match status" value="1"/>
</dbReference>
<dbReference type="RefSeq" id="WP_143721056.1">
    <property type="nucleotide sequence ID" value="NZ_VKDB01000013.1"/>
</dbReference>
<dbReference type="NCBIfam" id="TIGR00254">
    <property type="entry name" value="GGDEF"/>
    <property type="match status" value="1"/>
</dbReference>
<dbReference type="InterPro" id="IPR035919">
    <property type="entry name" value="EAL_sf"/>
</dbReference>
<reference evidence="5 6" key="1">
    <citation type="submission" date="2019-07" db="EMBL/GenBank/DDBJ databases">
        <title>Deinococcus detaillus sp. nov., isolated from humus soil in Antarctica.</title>
        <authorList>
            <person name="Zhang K."/>
        </authorList>
    </citation>
    <scope>NUCLEOTIDE SEQUENCE [LARGE SCALE GENOMIC DNA]</scope>
    <source>
        <strain evidence="5 6">H1</strain>
    </source>
</reference>
<dbReference type="InterPro" id="IPR000014">
    <property type="entry name" value="PAS"/>
</dbReference>
<dbReference type="SMART" id="SM00267">
    <property type="entry name" value="GGDEF"/>
    <property type="match status" value="1"/>
</dbReference>
<evidence type="ECO:0000259" key="2">
    <source>
        <dbReference type="PROSITE" id="PS50112"/>
    </source>
</evidence>